<feature type="transmembrane region" description="Helical" evidence="1">
    <location>
        <begin position="207"/>
        <end position="229"/>
    </location>
</feature>
<keyword evidence="1" id="KW-0812">Transmembrane</keyword>
<dbReference type="OrthoDB" id="6194834at2"/>
<organism evidence="2 3">
    <name type="scientific">Clostridium sartagoforme</name>
    <dbReference type="NCBI Taxonomy" id="84031"/>
    <lineage>
        <taxon>Bacteria</taxon>
        <taxon>Bacillati</taxon>
        <taxon>Bacillota</taxon>
        <taxon>Clostridia</taxon>
        <taxon>Eubacteriales</taxon>
        <taxon>Clostridiaceae</taxon>
        <taxon>Clostridium</taxon>
    </lineage>
</organism>
<protein>
    <submittedName>
        <fullName evidence="2">Zf-HC2 domain-containing protein</fullName>
    </submittedName>
</protein>
<gene>
    <name evidence="2" type="ORF">E5347_06500</name>
</gene>
<comment type="caution">
    <text evidence="2">The sequence shown here is derived from an EMBL/GenBank/DDBJ whole genome shotgun (WGS) entry which is preliminary data.</text>
</comment>
<name>A0A4S2DPV4_9CLOT</name>
<evidence type="ECO:0000313" key="3">
    <source>
        <dbReference type="Proteomes" id="UP000306888"/>
    </source>
</evidence>
<accession>A0A4S2DPV4</accession>
<dbReference type="EMBL" id="SRYR01000001">
    <property type="protein sequence ID" value="TGY44458.1"/>
    <property type="molecule type" value="Genomic_DNA"/>
</dbReference>
<keyword evidence="3" id="KW-1185">Reference proteome</keyword>
<keyword evidence="1" id="KW-0472">Membrane</keyword>
<feature type="transmembrane region" description="Helical" evidence="1">
    <location>
        <begin position="74"/>
        <end position="93"/>
    </location>
</feature>
<reference evidence="2 3" key="1">
    <citation type="submission" date="2019-04" db="EMBL/GenBank/DDBJ databases">
        <title>Microbes associate with the intestines of laboratory mice.</title>
        <authorList>
            <person name="Navarre W."/>
            <person name="Wong E."/>
            <person name="Huang K."/>
            <person name="Tropini C."/>
            <person name="Ng K."/>
            <person name="Yu B."/>
        </authorList>
    </citation>
    <scope>NUCLEOTIDE SEQUENCE [LARGE SCALE GENOMIC DNA]</scope>
    <source>
        <strain evidence="2 3">NM50_B9-20</strain>
    </source>
</reference>
<feature type="transmembrane region" description="Helical" evidence="1">
    <location>
        <begin position="241"/>
        <end position="258"/>
    </location>
</feature>
<dbReference type="RefSeq" id="WP_136005647.1">
    <property type="nucleotide sequence ID" value="NZ_SRYR01000001.1"/>
</dbReference>
<evidence type="ECO:0000313" key="2">
    <source>
        <dbReference type="EMBL" id="TGY44458.1"/>
    </source>
</evidence>
<evidence type="ECO:0000256" key="1">
    <source>
        <dbReference type="SAM" id="Phobius"/>
    </source>
</evidence>
<dbReference type="Proteomes" id="UP000306888">
    <property type="component" value="Unassembled WGS sequence"/>
</dbReference>
<keyword evidence="1" id="KW-1133">Transmembrane helix</keyword>
<sequence>MKINCTVIKDILPLYVEEMVSEDTRVLIENHIDECIDCKKEVEEMKTPPNIPIDINTTGFKNVKSKLYREKFNVIIFSIMLTMIISILVINYLSEPNYIQYSNDIVSINTKDNGEIFADFGDKVSSYNIYKDLSEDGSSYNYRISTWETLWDKLFNNREIGTVVLNPNGEKITSIYYYSAGQSNDILIYGKNLAEGDVTISLPRLFLAGYLGIAIVLTVIFFIVMLAGYKSKRARNIISKILIIPISYVIGTICIKGFNTASYSATRDFFVILLISIPIYFLLLIIINFYKNIKHKSTIE</sequence>
<feature type="transmembrane region" description="Helical" evidence="1">
    <location>
        <begin position="270"/>
        <end position="290"/>
    </location>
</feature>
<dbReference type="AlphaFoldDB" id="A0A4S2DPV4"/>
<proteinExistence type="predicted"/>